<comment type="subcellular location">
    <subcellularLocation>
        <location evidence="1">Membrane</location>
        <topology evidence="1">Multi-pass membrane protein</topology>
    </subcellularLocation>
</comment>
<feature type="transmembrane region" description="Helical" evidence="6">
    <location>
        <begin position="40"/>
        <end position="64"/>
    </location>
</feature>
<dbReference type="InterPro" id="IPR046862">
    <property type="entry name" value="Rhomboid_2"/>
</dbReference>
<evidence type="ECO:0000313" key="7">
    <source>
        <dbReference type="EMBL" id="UTR77370.1"/>
    </source>
</evidence>
<gene>
    <name evidence="7" type="ORF">NLU04_02250</name>
</gene>
<feature type="transmembrane region" description="Helical" evidence="6">
    <location>
        <begin position="191"/>
        <end position="207"/>
    </location>
</feature>
<sequence>MSRKSPGPTADSNTDNGSDSDSGTGSDNGRRKGRRALSAVRRWIVTAPGTYIWLTVLFVTTVLLHRTTPAFEDGTSGGISDGSSGAPSWDPVRPLLSGVLWIDGGHWIPYAVLFTVFHATAEHWLGTLRWLAVAALAHVLAVLLGEGVLGWAVRYGDASQSAGNTLEVGVSYALAGVVAVLTYRVPHPWRYVYAFAVLVFYGVPLAADGRTVTDLGHVTAVLTGLACYRLTRGARSPGRREASSPRKRGAPSQGKPEAPSLEETERPAAQ</sequence>
<organism evidence="7 8">
    <name type="scientific">Streptomyces cavourensis</name>
    <dbReference type="NCBI Taxonomy" id="67258"/>
    <lineage>
        <taxon>Bacteria</taxon>
        <taxon>Bacillati</taxon>
        <taxon>Actinomycetota</taxon>
        <taxon>Actinomycetes</taxon>
        <taxon>Kitasatosporales</taxon>
        <taxon>Streptomycetaceae</taxon>
        <taxon>Streptomyces</taxon>
    </lineage>
</organism>
<evidence type="ECO:0000313" key="8">
    <source>
        <dbReference type="Proteomes" id="UP001058236"/>
    </source>
</evidence>
<dbReference type="SUPFAM" id="SSF144091">
    <property type="entry name" value="Rhomboid-like"/>
    <property type="match status" value="1"/>
</dbReference>
<evidence type="ECO:0000256" key="2">
    <source>
        <dbReference type="ARBA" id="ARBA00022692"/>
    </source>
</evidence>
<dbReference type="EMBL" id="CP101397">
    <property type="protein sequence ID" value="UTR77370.1"/>
    <property type="molecule type" value="Genomic_DNA"/>
</dbReference>
<keyword evidence="4 6" id="KW-0472">Membrane</keyword>
<keyword evidence="3 6" id="KW-1133">Transmembrane helix</keyword>
<dbReference type="InterPro" id="IPR035952">
    <property type="entry name" value="Rhomboid-like_sf"/>
</dbReference>
<dbReference type="Pfam" id="PF20401">
    <property type="entry name" value="Rhomboid_2"/>
    <property type="match status" value="1"/>
</dbReference>
<keyword evidence="8" id="KW-1185">Reference proteome</keyword>
<keyword evidence="2 6" id="KW-0812">Transmembrane</keyword>
<feature type="transmembrane region" description="Helical" evidence="6">
    <location>
        <begin position="165"/>
        <end position="185"/>
    </location>
</feature>
<name>A0ABY5F105_9ACTN</name>
<evidence type="ECO:0000256" key="4">
    <source>
        <dbReference type="ARBA" id="ARBA00023136"/>
    </source>
</evidence>
<feature type="transmembrane region" description="Helical" evidence="6">
    <location>
        <begin position="130"/>
        <end position="153"/>
    </location>
</feature>
<evidence type="ECO:0000256" key="5">
    <source>
        <dbReference type="SAM" id="MobiDB-lite"/>
    </source>
</evidence>
<dbReference type="RefSeq" id="WP_255238580.1">
    <property type="nucleotide sequence ID" value="NZ_CP101397.1"/>
</dbReference>
<evidence type="ECO:0000256" key="6">
    <source>
        <dbReference type="SAM" id="Phobius"/>
    </source>
</evidence>
<dbReference type="Proteomes" id="UP001058236">
    <property type="component" value="Chromosome"/>
</dbReference>
<protein>
    <recommendedName>
        <fullName evidence="9">Membrane associated rhomboid family serine protease</fullName>
    </recommendedName>
</protein>
<feature type="region of interest" description="Disordered" evidence="5">
    <location>
        <begin position="1"/>
        <end position="33"/>
    </location>
</feature>
<feature type="compositionally biased region" description="Low complexity" evidence="5">
    <location>
        <begin position="11"/>
        <end position="27"/>
    </location>
</feature>
<evidence type="ECO:0000256" key="3">
    <source>
        <dbReference type="ARBA" id="ARBA00022989"/>
    </source>
</evidence>
<accession>A0ABY5F105</accession>
<proteinExistence type="predicted"/>
<reference evidence="7" key="1">
    <citation type="submission" date="2022-07" db="EMBL/GenBank/DDBJ databases">
        <title>Genomic of Streptomyces cavourensis F2.</title>
        <authorList>
            <person name="Hu S."/>
            <person name="Liang W."/>
        </authorList>
    </citation>
    <scope>NUCLEOTIDE SEQUENCE</scope>
    <source>
        <strain evidence="7">F2</strain>
    </source>
</reference>
<evidence type="ECO:0000256" key="1">
    <source>
        <dbReference type="ARBA" id="ARBA00004141"/>
    </source>
</evidence>
<evidence type="ECO:0008006" key="9">
    <source>
        <dbReference type="Google" id="ProtNLM"/>
    </source>
</evidence>
<feature type="region of interest" description="Disordered" evidence="5">
    <location>
        <begin position="234"/>
        <end position="270"/>
    </location>
</feature>